<dbReference type="CDD" id="cd03426">
    <property type="entry name" value="NUDIX_CoAse_Nudt7"/>
    <property type="match status" value="1"/>
</dbReference>
<dbReference type="InterPro" id="IPR000086">
    <property type="entry name" value="NUDIX_hydrolase_dom"/>
</dbReference>
<evidence type="ECO:0000256" key="3">
    <source>
        <dbReference type="ARBA" id="ARBA00022723"/>
    </source>
</evidence>
<evidence type="ECO:0000256" key="6">
    <source>
        <dbReference type="ARBA" id="ARBA00023211"/>
    </source>
</evidence>
<dbReference type="PANTHER" id="PTHR12992:SF11">
    <property type="entry name" value="MITOCHONDRIAL COENZYME A DIPHOSPHATASE NUDT8"/>
    <property type="match status" value="1"/>
</dbReference>
<dbReference type="AlphaFoldDB" id="A0A367KMT9"/>
<dbReference type="Gene3D" id="3.90.79.10">
    <property type="entry name" value="Nucleoside Triphosphate Pyrophosphohydrolase"/>
    <property type="match status" value="1"/>
</dbReference>
<feature type="non-terminal residue" evidence="8">
    <location>
        <position position="131"/>
    </location>
</feature>
<keyword evidence="3" id="KW-0479">Metal-binding</keyword>
<evidence type="ECO:0000256" key="4">
    <source>
        <dbReference type="ARBA" id="ARBA00022801"/>
    </source>
</evidence>
<evidence type="ECO:0000256" key="5">
    <source>
        <dbReference type="ARBA" id="ARBA00022842"/>
    </source>
</evidence>
<comment type="cofactor">
    <cofactor evidence="2">
        <name>Mg(2+)</name>
        <dbReference type="ChEBI" id="CHEBI:18420"/>
    </cofactor>
</comment>
<keyword evidence="6" id="KW-0464">Manganese</keyword>
<name>A0A367KMT9_RHIST</name>
<comment type="cofactor">
    <cofactor evidence="1">
        <name>Mn(2+)</name>
        <dbReference type="ChEBI" id="CHEBI:29035"/>
    </cofactor>
</comment>
<proteinExistence type="predicted"/>
<dbReference type="InterPro" id="IPR045121">
    <property type="entry name" value="CoAse"/>
</dbReference>
<gene>
    <name evidence="8" type="ORF">CU098_001950</name>
</gene>
<organism evidence="8 9">
    <name type="scientific">Rhizopus stolonifer</name>
    <name type="common">Rhizopus nigricans</name>
    <dbReference type="NCBI Taxonomy" id="4846"/>
    <lineage>
        <taxon>Eukaryota</taxon>
        <taxon>Fungi</taxon>
        <taxon>Fungi incertae sedis</taxon>
        <taxon>Mucoromycota</taxon>
        <taxon>Mucoromycotina</taxon>
        <taxon>Mucoromycetes</taxon>
        <taxon>Mucorales</taxon>
        <taxon>Mucorineae</taxon>
        <taxon>Rhizopodaceae</taxon>
        <taxon>Rhizopus</taxon>
    </lineage>
</organism>
<dbReference type="GO" id="GO:0010945">
    <property type="term" value="F:coenzyme A diphosphatase activity"/>
    <property type="evidence" value="ECO:0007669"/>
    <property type="project" value="InterPro"/>
</dbReference>
<keyword evidence="9" id="KW-1185">Reference proteome</keyword>
<keyword evidence="4" id="KW-0378">Hydrolase</keyword>
<dbReference type="SUPFAM" id="SSF55811">
    <property type="entry name" value="Nudix"/>
    <property type="match status" value="1"/>
</dbReference>
<comment type="caution">
    <text evidence="8">The sequence shown here is derived from an EMBL/GenBank/DDBJ whole genome shotgun (WGS) entry which is preliminary data.</text>
</comment>
<evidence type="ECO:0000259" key="7">
    <source>
        <dbReference type="PROSITE" id="PS51462"/>
    </source>
</evidence>
<keyword evidence="5" id="KW-0460">Magnesium</keyword>
<dbReference type="PROSITE" id="PS51462">
    <property type="entry name" value="NUDIX"/>
    <property type="match status" value="1"/>
</dbReference>
<dbReference type="InterPro" id="IPR015797">
    <property type="entry name" value="NUDIX_hydrolase-like_dom_sf"/>
</dbReference>
<evidence type="ECO:0000256" key="2">
    <source>
        <dbReference type="ARBA" id="ARBA00001946"/>
    </source>
</evidence>
<dbReference type="EMBL" id="PJQM01001018">
    <property type="protein sequence ID" value="RCI03440.1"/>
    <property type="molecule type" value="Genomic_DNA"/>
</dbReference>
<dbReference type="GO" id="GO:0046872">
    <property type="term" value="F:metal ion binding"/>
    <property type="evidence" value="ECO:0007669"/>
    <property type="project" value="UniProtKB-KW"/>
</dbReference>
<accession>A0A367KMT9</accession>
<dbReference type="STRING" id="4846.A0A367KMT9"/>
<dbReference type="PANTHER" id="PTHR12992">
    <property type="entry name" value="NUDIX HYDROLASE"/>
    <property type="match status" value="1"/>
</dbReference>
<protein>
    <recommendedName>
        <fullName evidence="7">Nudix hydrolase domain-containing protein</fullName>
    </recommendedName>
</protein>
<dbReference type="Pfam" id="PF00293">
    <property type="entry name" value="NUDIX"/>
    <property type="match status" value="1"/>
</dbReference>
<evidence type="ECO:0000313" key="9">
    <source>
        <dbReference type="Proteomes" id="UP000253551"/>
    </source>
</evidence>
<dbReference type="Proteomes" id="UP000253551">
    <property type="component" value="Unassembled WGS sequence"/>
</dbReference>
<evidence type="ECO:0000256" key="1">
    <source>
        <dbReference type="ARBA" id="ARBA00001936"/>
    </source>
</evidence>
<evidence type="ECO:0000313" key="8">
    <source>
        <dbReference type="EMBL" id="RCI03440.1"/>
    </source>
</evidence>
<sequence length="131" mass="14676">MLSRTSPLVFDTTTLSLFSRRLLNYPKLKLKYKSDVKEAAVLVPLCIDQGKPSVLFTIRNMNMRTHKGEISFPGGKTDDTDPSTEYTALRESQEEIGLEPKTVDILGRYSALPNQTGSLRVHPYVGFIKGQ</sequence>
<reference evidence="8 9" key="1">
    <citation type="journal article" date="2018" name="G3 (Bethesda)">
        <title>Phylogenetic and Phylogenomic Definition of Rhizopus Species.</title>
        <authorList>
            <person name="Gryganskyi A.P."/>
            <person name="Golan J."/>
            <person name="Dolatabadi S."/>
            <person name="Mondo S."/>
            <person name="Robb S."/>
            <person name="Idnurm A."/>
            <person name="Muszewska A."/>
            <person name="Steczkiewicz K."/>
            <person name="Masonjones S."/>
            <person name="Liao H.L."/>
            <person name="Gajdeczka M.T."/>
            <person name="Anike F."/>
            <person name="Vuek A."/>
            <person name="Anishchenko I.M."/>
            <person name="Voigt K."/>
            <person name="de Hoog G.S."/>
            <person name="Smith M.E."/>
            <person name="Heitman J."/>
            <person name="Vilgalys R."/>
            <person name="Stajich J.E."/>
        </authorList>
    </citation>
    <scope>NUCLEOTIDE SEQUENCE [LARGE SCALE GENOMIC DNA]</scope>
    <source>
        <strain evidence="8 9">LSU 92-RS-03</strain>
    </source>
</reference>
<feature type="domain" description="Nudix hydrolase" evidence="7">
    <location>
        <begin position="36"/>
        <end position="131"/>
    </location>
</feature>
<dbReference type="OrthoDB" id="206213at2759"/>